<keyword evidence="1" id="KW-0732">Signal</keyword>
<accession>A0A8S1J5Z8</accession>
<sequence>MAAPGRLGFAVCLVVLLGVAGCARGALDIEGVSPEDFQNVNQECIGIGTNILTFCQEQAAAAEKFFNFTIGQEEEVVVTDEGIEEFIETISNVSA</sequence>
<keyword evidence="3" id="KW-1185">Reference proteome</keyword>
<feature type="non-terminal residue" evidence="2">
    <location>
        <position position="95"/>
    </location>
</feature>
<organism evidence="2 3">
    <name type="scientific">Ostreobium quekettii</name>
    <dbReference type="NCBI Taxonomy" id="121088"/>
    <lineage>
        <taxon>Eukaryota</taxon>
        <taxon>Viridiplantae</taxon>
        <taxon>Chlorophyta</taxon>
        <taxon>core chlorophytes</taxon>
        <taxon>Ulvophyceae</taxon>
        <taxon>TCBD clade</taxon>
        <taxon>Bryopsidales</taxon>
        <taxon>Ostreobineae</taxon>
        <taxon>Ostreobiaceae</taxon>
        <taxon>Ostreobium</taxon>
    </lineage>
</organism>
<dbReference type="EMBL" id="CAJHUC010001545">
    <property type="protein sequence ID" value="CAD7701461.1"/>
    <property type="molecule type" value="Genomic_DNA"/>
</dbReference>
<proteinExistence type="predicted"/>
<feature type="non-terminal residue" evidence="2">
    <location>
        <position position="1"/>
    </location>
</feature>
<feature type="chain" id="PRO_5035742898" evidence="1">
    <location>
        <begin position="26"/>
        <end position="95"/>
    </location>
</feature>
<name>A0A8S1J5Z8_9CHLO</name>
<reference evidence="2" key="1">
    <citation type="submission" date="2020-12" db="EMBL/GenBank/DDBJ databases">
        <authorList>
            <person name="Iha C."/>
        </authorList>
    </citation>
    <scope>NUCLEOTIDE SEQUENCE</scope>
</reference>
<feature type="signal peptide" evidence="1">
    <location>
        <begin position="1"/>
        <end position="25"/>
    </location>
</feature>
<protein>
    <submittedName>
        <fullName evidence="2">Uncharacterized protein</fullName>
    </submittedName>
</protein>
<dbReference type="AlphaFoldDB" id="A0A8S1J5Z8"/>
<evidence type="ECO:0000313" key="3">
    <source>
        <dbReference type="Proteomes" id="UP000708148"/>
    </source>
</evidence>
<comment type="caution">
    <text evidence="2">The sequence shown here is derived from an EMBL/GenBank/DDBJ whole genome shotgun (WGS) entry which is preliminary data.</text>
</comment>
<gene>
    <name evidence="2" type="ORF">OSTQU699_LOCUS6820</name>
</gene>
<dbReference type="Proteomes" id="UP000708148">
    <property type="component" value="Unassembled WGS sequence"/>
</dbReference>
<evidence type="ECO:0000256" key="1">
    <source>
        <dbReference type="SAM" id="SignalP"/>
    </source>
</evidence>
<dbReference type="PROSITE" id="PS51257">
    <property type="entry name" value="PROKAR_LIPOPROTEIN"/>
    <property type="match status" value="1"/>
</dbReference>
<evidence type="ECO:0000313" key="2">
    <source>
        <dbReference type="EMBL" id="CAD7701461.1"/>
    </source>
</evidence>